<dbReference type="AlphaFoldDB" id="A0A1B0CWW1"/>
<comment type="subcellular location">
    <subcellularLocation>
        <location evidence="1">Membrane</location>
        <topology evidence="1">Multi-pass membrane protein</topology>
    </subcellularLocation>
</comment>
<reference evidence="8" key="1">
    <citation type="submission" date="2012-05" db="EMBL/GenBank/DDBJ databases">
        <title>Whole Genome Assembly of Lutzomyia longipalpis.</title>
        <authorList>
            <person name="Richards S."/>
            <person name="Qu C."/>
            <person name="Dillon R."/>
            <person name="Worley K."/>
            <person name="Scherer S."/>
            <person name="Batterton M."/>
            <person name="Taylor A."/>
            <person name="Hawes A."/>
            <person name="Hernandez B."/>
            <person name="Kovar C."/>
            <person name="Mandapat C."/>
            <person name="Pham C."/>
            <person name="Qu C."/>
            <person name="Jing C."/>
            <person name="Bess C."/>
            <person name="Bandaranaike D."/>
            <person name="Ngo D."/>
            <person name="Ongeri F."/>
            <person name="Arias F."/>
            <person name="Lara F."/>
            <person name="Weissenberger G."/>
            <person name="Kamau G."/>
            <person name="Han H."/>
            <person name="Shen H."/>
            <person name="Dinh H."/>
            <person name="Khalil I."/>
            <person name="Jones J."/>
            <person name="Shafer J."/>
            <person name="Jayaseelan J."/>
            <person name="Quiroz J."/>
            <person name="Blankenburg K."/>
            <person name="Nguyen L."/>
            <person name="Jackson L."/>
            <person name="Francisco L."/>
            <person name="Tang L.-Y."/>
            <person name="Pu L.-L."/>
            <person name="Perales L."/>
            <person name="Lorensuhewa L."/>
            <person name="Munidasa M."/>
            <person name="Coyle M."/>
            <person name="Taylor M."/>
            <person name="Puazo M."/>
            <person name="Firestine M."/>
            <person name="Scheel M."/>
            <person name="Javaid M."/>
            <person name="Wang M."/>
            <person name="Li M."/>
            <person name="Tabassum N."/>
            <person name="Saada N."/>
            <person name="Osuji N."/>
            <person name="Aqrawi P."/>
            <person name="Fu Q."/>
            <person name="Thornton R."/>
            <person name="Raj R."/>
            <person name="Goodspeed R."/>
            <person name="Mata R."/>
            <person name="Najjar R."/>
            <person name="Gubbala S."/>
            <person name="Lee S."/>
            <person name="Denson S."/>
            <person name="Patil S."/>
            <person name="Macmil S."/>
            <person name="Qi S."/>
            <person name="Matskevitch T."/>
            <person name="Palculict T."/>
            <person name="Mathew T."/>
            <person name="Vee V."/>
            <person name="Velamala V."/>
            <person name="Korchina V."/>
            <person name="Cai W."/>
            <person name="Liu W."/>
            <person name="Dai W."/>
            <person name="Zou X."/>
            <person name="Zhu Y."/>
            <person name="Zhang Y."/>
            <person name="Wu Y.-Q."/>
            <person name="Xin Y."/>
            <person name="Nazarath L."/>
            <person name="Kovar C."/>
            <person name="Han Y."/>
            <person name="Muzny D."/>
            <person name="Gibbs R."/>
        </authorList>
    </citation>
    <scope>NUCLEOTIDE SEQUENCE [LARGE SCALE GENOMIC DNA]</scope>
    <source>
        <strain evidence="8">Jacobina</strain>
    </source>
</reference>
<evidence type="ECO:0000256" key="4">
    <source>
        <dbReference type="ARBA" id="ARBA00023136"/>
    </source>
</evidence>
<dbReference type="Pfam" id="PF03619">
    <property type="entry name" value="Solute_trans_a"/>
    <property type="match status" value="1"/>
</dbReference>
<name>A0A1B0CWW1_LUTLO</name>
<feature type="transmembrane region" description="Helical" evidence="5">
    <location>
        <begin position="99"/>
        <end position="119"/>
    </location>
</feature>
<feature type="transmembrane region" description="Helical" evidence="5">
    <location>
        <begin position="268"/>
        <end position="288"/>
    </location>
</feature>
<protein>
    <submittedName>
        <fullName evidence="6">Putative organic solute transporter alpha-like protein</fullName>
    </submittedName>
</protein>
<evidence type="ECO:0000313" key="8">
    <source>
        <dbReference type="Proteomes" id="UP000092461"/>
    </source>
</evidence>
<organism evidence="7 8">
    <name type="scientific">Lutzomyia longipalpis</name>
    <name type="common">Sand fly</name>
    <dbReference type="NCBI Taxonomy" id="7200"/>
    <lineage>
        <taxon>Eukaryota</taxon>
        <taxon>Metazoa</taxon>
        <taxon>Ecdysozoa</taxon>
        <taxon>Arthropoda</taxon>
        <taxon>Hexapoda</taxon>
        <taxon>Insecta</taxon>
        <taxon>Pterygota</taxon>
        <taxon>Neoptera</taxon>
        <taxon>Endopterygota</taxon>
        <taxon>Diptera</taxon>
        <taxon>Nematocera</taxon>
        <taxon>Psychodoidea</taxon>
        <taxon>Psychodidae</taxon>
        <taxon>Lutzomyia</taxon>
        <taxon>Lutzomyia</taxon>
    </lineage>
</organism>
<evidence type="ECO:0000313" key="7">
    <source>
        <dbReference type="EnsemblMetazoa" id="LLOJ009495-PA"/>
    </source>
</evidence>
<evidence type="ECO:0000256" key="5">
    <source>
        <dbReference type="SAM" id="Phobius"/>
    </source>
</evidence>
<keyword evidence="8" id="KW-1185">Reference proteome</keyword>
<accession>A0A1B0CWW1</accession>
<feature type="transmembrane region" description="Helical" evidence="5">
    <location>
        <begin position="237"/>
        <end position="256"/>
    </location>
</feature>
<evidence type="ECO:0000256" key="3">
    <source>
        <dbReference type="ARBA" id="ARBA00022989"/>
    </source>
</evidence>
<sequence>MNNSTEIGAFLECTNDAIPSFYEYISGMTPFLMGLTATGGVLFLATLTIYYRNLKKLVRRTPKTFLARTLLLCGIYQIVSAAAFVSILVPRAILLCDTVAHLTFAFCTYQLICLFIDYAGGETNFIKQANTDAFSLRTPPCCCCCCCLHPGRPSKSTFLLIRTLVLQFPIVQGVLFISLNVLFVENDRLYSKVFLYYLPFIITSILLVIWGLNIIVRMMAPNYPQLRLRPKYFALQFVLMMTKIQPGIGNVIVANIDFPCWYPLTPALYKNIIVQIVILTQMVILSVWSQKLYRAPSKNTMKLNELS</sequence>
<dbReference type="PANTHER" id="PTHR23423">
    <property type="entry name" value="ORGANIC SOLUTE TRANSPORTER-RELATED"/>
    <property type="match status" value="1"/>
</dbReference>
<feature type="transmembrane region" description="Helical" evidence="5">
    <location>
        <begin position="159"/>
        <end position="182"/>
    </location>
</feature>
<dbReference type="VEuPathDB" id="VectorBase:LLOJ009495"/>
<feature type="transmembrane region" description="Helical" evidence="5">
    <location>
        <begin position="194"/>
        <end position="216"/>
    </location>
</feature>
<dbReference type="VEuPathDB" id="VectorBase:LLONM1_006449"/>
<reference evidence="6" key="2">
    <citation type="journal article" date="2020" name="BMC">
        <title>Leishmania infection induces a limited differential gene expression in the sand fly midgut.</title>
        <authorList>
            <person name="Coutinho-Abreu I.V."/>
            <person name="Serafim T.D."/>
            <person name="Meneses C."/>
            <person name="Kamhawi S."/>
            <person name="Oliveira F."/>
            <person name="Valenzuela J.G."/>
        </authorList>
    </citation>
    <scope>NUCLEOTIDE SEQUENCE</scope>
    <source>
        <strain evidence="6">Jacobina</strain>
        <tissue evidence="6">Midgut</tissue>
    </source>
</reference>
<proteinExistence type="predicted"/>
<evidence type="ECO:0000256" key="1">
    <source>
        <dbReference type="ARBA" id="ARBA00004141"/>
    </source>
</evidence>
<evidence type="ECO:0000313" key="6">
    <source>
        <dbReference type="EMBL" id="MBC1175053.1"/>
    </source>
</evidence>
<keyword evidence="4 5" id="KW-0472">Membrane</keyword>
<reference evidence="7" key="3">
    <citation type="submission" date="2020-05" db="UniProtKB">
        <authorList>
            <consortium name="EnsemblMetazoa"/>
        </authorList>
    </citation>
    <scope>IDENTIFICATION</scope>
    <source>
        <strain evidence="7">Jacobina</strain>
    </source>
</reference>
<dbReference type="EMBL" id="AJWK01032909">
    <property type="status" value="NOT_ANNOTATED_CDS"/>
    <property type="molecule type" value="Genomic_DNA"/>
</dbReference>
<dbReference type="Proteomes" id="UP000092461">
    <property type="component" value="Unassembled WGS sequence"/>
</dbReference>
<dbReference type="InterPro" id="IPR005178">
    <property type="entry name" value="Ostalpha/TMEM184C"/>
</dbReference>
<feature type="transmembrane region" description="Helical" evidence="5">
    <location>
        <begin position="70"/>
        <end position="93"/>
    </location>
</feature>
<evidence type="ECO:0000256" key="2">
    <source>
        <dbReference type="ARBA" id="ARBA00022692"/>
    </source>
</evidence>
<keyword evidence="2 5" id="KW-0812">Transmembrane</keyword>
<dbReference type="EMBL" id="GITU01006350">
    <property type="protein sequence ID" value="MBC1175053.1"/>
    <property type="molecule type" value="Transcribed_RNA"/>
</dbReference>
<dbReference type="EnsemblMetazoa" id="LLOJ009495-RA">
    <property type="protein sequence ID" value="LLOJ009495-PA"/>
    <property type="gene ID" value="LLOJ009495"/>
</dbReference>
<keyword evidence="3 5" id="KW-1133">Transmembrane helix</keyword>
<dbReference type="SMART" id="SM01417">
    <property type="entry name" value="Solute_trans_a"/>
    <property type="match status" value="1"/>
</dbReference>
<feature type="transmembrane region" description="Helical" evidence="5">
    <location>
        <begin position="31"/>
        <end position="50"/>
    </location>
</feature>
<dbReference type="GO" id="GO:0016020">
    <property type="term" value="C:membrane"/>
    <property type="evidence" value="ECO:0007669"/>
    <property type="project" value="UniProtKB-SubCell"/>
</dbReference>